<keyword evidence="2" id="KW-0472">Membrane</keyword>
<proteinExistence type="inferred from homology"/>
<accession>A0A151A463</accession>
<sequence>MKKRALDIIISVLGLTLTSPIIIIFAVLIRLNMGKPVFYKQIRPGKNEVPFTLIKFRTMTNQQDLNGVLLPDELRKTRLGSFIRSTSIDELPQLYNVLKGDLSIVGPRPLLMEYLTLYNAKQRLRHVVKPGITGLAQIKGRNALSWEHKFKYDVWYVRNQSMKLDLYIIFMTIIKVVLRKNVNAQNHATMYKFKGTKL</sequence>
<dbReference type="InterPro" id="IPR003362">
    <property type="entry name" value="Bact_transf"/>
</dbReference>
<comment type="similarity">
    <text evidence="1">Belongs to the bacterial sugar transferase family.</text>
</comment>
<feature type="domain" description="Bacterial sugar transferase" evidence="3">
    <location>
        <begin position="3"/>
        <end position="177"/>
    </location>
</feature>
<comment type="caution">
    <text evidence="4">The sequence shown here is derived from an EMBL/GenBank/DDBJ whole genome shotgun (WGS) entry which is preliminary data.</text>
</comment>
<evidence type="ECO:0000313" key="5">
    <source>
        <dbReference type="Proteomes" id="UP000075418"/>
    </source>
</evidence>
<keyword evidence="4" id="KW-0808">Transferase</keyword>
<dbReference type="PANTHER" id="PTHR30576">
    <property type="entry name" value="COLANIC BIOSYNTHESIS UDP-GLUCOSE LIPID CARRIER TRANSFERASE"/>
    <property type="match status" value="1"/>
</dbReference>
<keyword evidence="2" id="KW-1133">Transmembrane helix</keyword>
<dbReference type="RefSeq" id="WP_061854364.1">
    <property type="nucleotide sequence ID" value="NZ_LUGM01000002.1"/>
</dbReference>
<evidence type="ECO:0000259" key="3">
    <source>
        <dbReference type="Pfam" id="PF02397"/>
    </source>
</evidence>
<dbReference type="GO" id="GO:0016780">
    <property type="term" value="F:phosphotransferase activity, for other substituted phosphate groups"/>
    <property type="evidence" value="ECO:0007669"/>
    <property type="project" value="TreeGrafter"/>
</dbReference>
<dbReference type="PANTHER" id="PTHR30576:SF8">
    <property type="entry name" value="UNDECAPRENYL-PHOSPHATE GALACTOSE PHOSPHOTRANSFERASE"/>
    <property type="match status" value="1"/>
</dbReference>
<dbReference type="EMBL" id="LUGM01000002">
    <property type="protein sequence ID" value="KYH14178.1"/>
    <property type="molecule type" value="Genomic_DNA"/>
</dbReference>
<dbReference type="AlphaFoldDB" id="A0A151A463"/>
<reference evidence="4 5" key="1">
    <citation type="submission" date="2016-02" db="EMBL/GenBank/DDBJ databases">
        <title>Draft genome sequence of hydrocarbon degrading Staphylococcus saprophyticus Strain CNV2, isolated from crude-oil contaminated soil from Noonmati Oil Refinery, Guwahati, Assam, India.</title>
        <authorList>
            <person name="Mukherjee A."/>
            <person name="Chettri B."/>
            <person name="Langpoklakpam J."/>
            <person name="Singh A.K."/>
            <person name="Chattopadhyay D.J."/>
        </authorList>
    </citation>
    <scope>NUCLEOTIDE SEQUENCE [LARGE SCALE GENOMIC DNA]</scope>
    <source>
        <strain evidence="4 5">CNV2</strain>
    </source>
</reference>
<evidence type="ECO:0000313" key="4">
    <source>
        <dbReference type="EMBL" id="KYH14178.1"/>
    </source>
</evidence>
<name>A0A151A463_9STAP</name>
<gene>
    <name evidence="4" type="ORF">A0131_05220</name>
</gene>
<keyword evidence="2" id="KW-0812">Transmembrane</keyword>
<dbReference type="Proteomes" id="UP000075418">
    <property type="component" value="Unassembled WGS sequence"/>
</dbReference>
<dbReference type="Pfam" id="PF02397">
    <property type="entry name" value="Bac_transf"/>
    <property type="match status" value="1"/>
</dbReference>
<organism evidence="4 5">
    <name type="scientific">Staphylococcus kloosii</name>
    <dbReference type="NCBI Taxonomy" id="29384"/>
    <lineage>
        <taxon>Bacteria</taxon>
        <taxon>Bacillati</taxon>
        <taxon>Bacillota</taxon>
        <taxon>Bacilli</taxon>
        <taxon>Bacillales</taxon>
        <taxon>Staphylococcaceae</taxon>
        <taxon>Staphylococcus</taxon>
    </lineage>
</organism>
<evidence type="ECO:0000256" key="1">
    <source>
        <dbReference type="ARBA" id="ARBA00006464"/>
    </source>
</evidence>
<evidence type="ECO:0000256" key="2">
    <source>
        <dbReference type="SAM" id="Phobius"/>
    </source>
</evidence>
<feature type="transmembrane region" description="Helical" evidence="2">
    <location>
        <begin position="6"/>
        <end position="31"/>
    </location>
</feature>
<protein>
    <submittedName>
        <fullName evidence="4">Sugar transferase</fullName>
    </submittedName>
</protein>